<dbReference type="PANTHER" id="PTHR28067:SF1">
    <property type="entry name" value="DNA REPLICATION REGULATOR SLD3"/>
    <property type="match status" value="1"/>
</dbReference>
<feature type="region of interest" description="Disordered" evidence="1">
    <location>
        <begin position="275"/>
        <end position="294"/>
    </location>
</feature>
<keyword evidence="4" id="KW-1185">Reference proteome</keyword>
<dbReference type="Proteomes" id="UP000886523">
    <property type="component" value="Unassembled WGS sequence"/>
</dbReference>
<dbReference type="Pfam" id="PF08639">
    <property type="entry name" value="Sld3_STD"/>
    <property type="match status" value="1"/>
</dbReference>
<reference evidence="3" key="1">
    <citation type="journal article" date="2020" name="Nat. Commun.">
        <title>Large-scale genome sequencing of mycorrhizal fungi provides insights into the early evolution of symbiotic traits.</title>
        <authorList>
            <person name="Miyauchi S."/>
            <person name="Kiss E."/>
            <person name="Kuo A."/>
            <person name="Drula E."/>
            <person name="Kohler A."/>
            <person name="Sanchez-Garcia M."/>
            <person name="Morin E."/>
            <person name="Andreopoulos B."/>
            <person name="Barry K.W."/>
            <person name="Bonito G."/>
            <person name="Buee M."/>
            <person name="Carver A."/>
            <person name="Chen C."/>
            <person name="Cichocki N."/>
            <person name="Clum A."/>
            <person name="Culley D."/>
            <person name="Crous P.W."/>
            <person name="Fauchery L."/>
            <person name="Girlanda M."/>
            <person name="Hayes R.D."/>
            <person name="Keri Z."/>
            <person name="LaButti K."/>
            <person name="Lipzen A."/>
            <person name="Lombard V."/>
            <person name="Magnuson J."/>
            <person name="Maillard F."/>
            <person name="Murat C."/>
            <person name="Nolan M."/>
            <person name="Ohm R.A."/>
            <person name="Pangilinan J."/>
            <person name="Pereira M.F."/>
            <person name="Perotto S."/>
            <person name="Peter M."/>
            <person name="Pfister S."/>
            <person name="Riley R."/>
            <person name="Sitrit Y."/>
            <person name="Stielow J.B."/>
            <person name="Szollosi G."/>
            <person name="Zifcakova L."/>
            <person name="Stursova M."/>
            <person name="Spatafora J.W."/>
            <person name="Tedersoo L."/>
            <person name="Vaario L.M."/>
            <person name="Yamada A."/>
            <person name="Yan M."/>
            <person name="Wang P."/>
            <person name="Xu J."/>
            <person name="Bruns T."/>
            <person name="Baldrian P."/>
            <person name="Vilgalys R."/>
            <person name="Dunand C."/>
            <person name="Henrissat B."/>
            <person name="Grigoriev I.V."/>
            <person name="Hibbett D."/>
            <person name="Nagy L.G."/>
            <person name="Martin F.M."/>
        </authorList>
    </citation>
    <scope>NUCLEOTIDE SEQUENCE</scope>
    <source>
        <strain evidence="3">UP504</strain>
    </source>
</reference>
<evidence type="ECO:0000259" key="2">
    <source>
        <dbReference type="Pfam" id="PF08639"/>
    </source>
</evidence>
<sequence length="397" mass="45058">MLEATPSGLPPLPYKLSSECPAPWPATMTFPVASSYPFLTASSDDSPNDFVVRCYLETLWLPEAICSLHHLVPSLRRVAPDSPTSPHPLPPLVTPLLLTVRDITVKYRVDLPRVIQAGEGDGQLDDAIMSFSWAHERRDDTRDGGDDDKWTKRWLQRLERRETLIQVLLHFLMLSLPLDGSRADLKRKRDKKKKSSKAMERPQSTSSLEEALDILTDRLSIWREGEEAVSTDDSQDSKLNADHRDWFQTFCEDVVQPSFSYCLPALYESLRQKAFPASPSSRPSSPSLEFSSSVPYVRPRSRSRSISIDLASAPGPRHSLLRTQSRQNGSKNNTNGRREVTCGGALPSIMTIVEMDRVRFMNLLNFYTLMALQNQRRSRKPYQRWCRMGDPPSRSAR</sequence>
<organism evidence="3 4">
    <name type="scientific">Hydnum rufescens UP504</name>
    <dbReference type="NCBI Taxonomy" id="1448309"/>
    <lineage>
        <taxon>Eukaryota</taxon>
        <taxon>Fungi</taxon>
        <taxon>Dikarya</taxon>
        <taxon>Basidiomycota</taxon>
        <taxon>Agaricomycotina</taxon>
        <taxon>Agaricomycetes</taxon>
        <taxon>Cantharellales</taxon>
        <taxon>Hydnaceae</taxon>
        <taxon>Hydnum</taxon>
    </lineage>
</organism>
<dbReference type="EMBL" id="MU129025">
    <property type="protein sequence ID" value="KAF9509966.1"/>
    <property type="molecule type" value="Genomic_DNA"/>
</dbReference>
<evidence type="ECO:0000313" key="4">
    <source>
        <dbReference type="Proteomes" id="UP000886523"/>
    </source>
</evidence>
<comment type="caution">
    <text evidence="3">The sequence shown here is derived from an EMBL/GenBank/DDBJ whole genome shotgun (WGS) entry which is preliminary data.</text>
</comment>
<feature type="compositionally biased region" description="Polar residues" evidence="1">
    <location>
        <begin position="321"/>
        <end position="335"/>
    </location>
</feature>
<dbReference type="InterPro" id="IPR013948">
    <property type="entry name" value="DNA_replication_reg_Sld3_C"/>
</dbReference>
<dbReference type="AlphaFoldDB" id="A0A9P6AQD6"/>
<protein>
    <recommendedName>
        <fullName evidence="2">DNA replication regulator Sld3 C-terminal domain-containing protein</fullName>
    </recommendedName>
</protein>
<gene>
    <name evidence="3" type="ORF">BS47DRAFT_108863</name>
</gene>
<dbReference type="GO" id="GO:0031261">
    <property type="term" value="C:DNA replication preinitiation complex"/>
    <property type="evidence" value="ECO:0007669"/>
    <property type="project" value="TreeGrafter"/>
</dbReference>
<accession>A0A9P6AQD6</accession>
<name>A0A9P6AQD6_9AGAM</name>
<dbReference type="GO" id="GO:0006270">
    <property type="term" value="P:DNA replication initiation"/>
    <property type="evidence" value="ECO:0007669"/>
    <property type="project" value="InterPro"/>
</dbReference>
<dbReference type="Gene3D" id="1.20.58.2130">
    <property type="match status" value="1"/>
</dbReference>
<feature type="region of interest" description="Disordered" evidence="1">
    <location>
        <begin position="305"/>
        <end position="339"/>
    </location>
</feature>
<dbReference type="InterPro" id="IPR042511">
    <property type="entry name" value="Sld3"/>
</dbReference>
<feature type="compositionally biased region" description="Low complexity" evidence="1">
    <location>
        <begin position="276"/>
        <end position="294"/>
    </location>
</feature>
<feature type="compositionally biased region" description="Basic residues" evidence="1">
    <location>
        <begin position="185"/>
        <end position="196"/>
    </location>
</feature>
<evidence type="ECO:0000313" key="3">
    <source>
        <dbReference type="EMBL" id="KAF9509966.1"/>
    </source>
</evidence>
<proteinExistence type="predicted"/>
<feature type="region of interest" description="Disordered" evidence="1">
    <location>
        <begin position="185"/>
        <end position="207"/>
    </location>
</feature>
<feature type="domain" description="DNA replication regulator Sld3 C-terminal" evidence="2">
    <location>
        <begin position="133"/>
        <end position="332"/>
    </location>
</feature>
<dbReference type="OrthoDB" id="3003917at2759"/>
<dbReference type="PANTHER" id="PTHR28067">
    <property type="entry name" value="DNA REPLICATION REGULATOR SLD3"/>
    <property type="match status" value="1"/>
</dbReference>
<evidence type="ECO:0000256" key="1">
    <source>
        <dbReference type="SAM" id="MobiDB-lite"/>
    </source>
</evidence>